<evidence type="ECO:0000313" key="2">
    <source>
        <dbReference type="EMBL" id="PZQ17417.1"/>
    </source>
</evidence>
<keyword evidence="1" id="KW-1133">Transmembrane helix</keyword>
<proteinExistence type="predicted"/>
<accession>A0A2W5MC48</accession>
<protein>
    <submittedName>
        <fullName evidence="2">Uncharacterized protein</fullName>
    </submittedName>
</protein>
<evidence type="ECO:0000313" key="3">
    <source>
        <dbReference type="Proteomes" id="UP000249046"/>
    </source>
</evidence>
<organism evidence="2 3">
    <name type="scientific">Rhodanobacter denitrificans</name>
    <dbReference type="NCBI Taxonomy" id="666685"/>
    <lineage>
        <taxon>Bacteria</taxon>
        <taxon>Pseudomonadati</taxon>
        <taxon>Pseudomonadota</taxon>
        <taxon>Gammaproteobacteria</taxon>
        <taxon>Lysobacterales</taxon>
        <taxon>Rhodanobacteraceae</taxon>
        <taxon>Rhodanobacter</taxon>
    </lineage>
</organism>
<feature type="transmembrane region" description="Helical" evidence="1">
    <location>
        <begin position="21"/>
        <end position="41"/>
    </location>
</feature>
<name>A0A2W5MC48_9GAMM</name>
<evidence type="ECO:0000256" key="1">
    <source>
        <dbReference type="SAM" id="Phobius"/>
    </source>
</evidence>
<dbReference type="AlphaFoldDB" id="A0A2W5MC48"/>
<keyword evidence="1" id="KW-0472">Membrane</keyword>
<dbReference type="Proteomes" id="UP000249046">
    <property type="component" value="Unassembled WGS sequence"/>
</dbReference>
<comment type="caution">
    <text evidence="2">The sequence shown here is derived from an EMBL/GenBank/DDBJ whole genome shotgun (WGS) entry which is preliminary data.</text>
</comment>
<keyword evidence="1" id="KW-0812">Transmembrane</keyword>
<sequence length="86" mass="10068">MHPKNLEHWKSVRQKGLLRYVLVHGVLMYGLPLFVVMTFFVHRDKLATAFVAISAVLWTIGGVAFGLLSWWWWERRYRAAVARGRV</sequence>
<feature type="transmembrane region" description="Helical" evidence="1">
    <location>
        <begin position="47"/>
        <end position="73"/>
    </location>
</feature>
<gene>
    <name evidence="2" type="ORF">DI564_06330</name>
</gene>
<reference evidence="2 3" key="1">
    <citation type="submission" date="2017-08" db="EMBL/GenBank/DDBJ databases">
        <title>Infants hospitalized years apart are colonized by the same room-sourced microbial strains.</title>
        <authorList>
            <person name="Brooks B."/>
            <person name="Olm M.R."/>
            <person name="Firek B.A."/>
            <person name="Baker R."/>
            <person name="Thomas B.C."/>
            <person name="Morowitz M.J."/>
            <person name="Banfield J.F."/>
        </authorList>
    </citation>
    <scope>NUCLEOTIDE SEQUENCE [LARGE SCALE GENOMIC DNA]</scope>
    <source>
        <strain evidence="2">S2_005_003_R2_42</strain>
    </source>
</reference>
<dbReference type="EMBL" id="QFPO01000004">
    <property type="protein sequence ID" value="PZQ17417.1"/>
    <property type="molecule type" value="Genomic_DNA"/>
</dbReference>